<sequence>MFTITSPWMFLMFFLVKSFPTNSFASTFTVINNCPQTIWLGTLVGSRTPQLLTTGFNFDSRRSVRISAFPGWSSRIWARTGCKFDGMGTCQTGDCGGRLECDGVRVAPPVSLFKITMGTGAIEKDFYDVSIVDGYNLPFIAAPQGVFGVCNALDVFKTSTKVVDVDNGEVGVVGCRSACEAFGLDQYCYSEEFANTTTHRPSSYSTIFKNPYLRAYSYAFDDGTSTFTCKASDYAIIFCPNLTSRPKGGDRGLEF</sequence>
<dbReference type="Proteomes" id="UP001060215">
    <property type="component" value="Chromosome 12"/>
</dbReference>
<evidence type="ECO:0000313" key="1">
    <source>
        <dbReference type="EMBL" id="KAI7995113.1"/>
    </source>
</evidence>
<organism evidence="1 2">
    <name type="scientific">Camellia lanceoleosa</name>
    <dbReference type="NCBI Taxonomy" id="1840588"/>
    <lineage>
        <taxon>Eukaryota</taxon>
        <taxon>Viridiplantae</taxon>
        <taxon>Streptophyta</taxon>
        <taxon>Embryophyta</taxon>
        <taxon>Tracheophyta</taxon>
        <taxon>Spermatophyta</taxon>
        <taxon>Magnoliopsida</taxon>
        <taxon>eudicotyledons</taxon>
        <taxon>Gunneridae</taxon>
        <taxon>Pentapetalae</taxon>
        <taxon>asterids</taxon>
        <taxon>Ericales</taxon>
        <taxon>Theaceae</taxon>
        <taxon>Camellia</taxon>
    </lineage>
</organism>
<accession>A0ACC0G1V6</accession>
<keyword evidence="2" id="KW-1185">Reference proteome</keyword>
<dbReference type="EMBL" id="CM045769">
    <property type="protein sequence ID" value="KAI7995113.1"/>
    <property type="molecule type" value="Genomic_DNA"/>
</dbReference>
<reference evidence="1 2" key="1">
    <citation type="journal article" date="2022" name="Plant J.">
        <title>Chromosome-level genome of Camellia lanceoleosa provides a valuable resource for understanding genome evolution and self-incompatibility.</title>
        <authorList>
            <person name="Gong W."/>
            <person name="Xiao S."/>
            <person name="Wang L."/>
            <person name="Liao Z."/>
            <person name="Chang Y."/>
            <person name="Mo W."/>
            <person name="Hu G."/>
            <person name="Li W."/>
            <person name="Zhao G."/>
            <person name="Zhu H."/>
            <person name="Hu X."/>
            <person name="Ji K."/>
            <person name="Xiang X."/>
            <person name="Song Q."/>
            <person name="Yuan D."/>
            <person name="Jin S."/>
            <person name="Zhang L."/>
        </authorList>
    </citation>
    <scope>NUCLEOTIDE SEQUENCE [LARGE SCALE GENOMIC DNA]</scope>
    <source>
        <strain evidence="1">SQ_2022a</strain>
    </source>
</reference>
<evidence type="ECO:0000313" key="2">
    <source>
        <dbReference type="Proteomes" id="UP001060215"/>
    </source>
</evidence>
<gene>
    <name evidence="1" type="ORF">LOK49_LG11G00356</name>
</gene>
<comment type="caution">
    <text evidence="1">The sequence shown here is derived from an EMBL/GenBank/DDBJ whole genome shotgun (WGS) entry which is preliminary data.</text>
</comment>
<name>A0ACC0G1V6_9ERIC</name>
<protein>
    <submittedName>
        <fullName evidence="1">Thaumatin-like protein 1a</fullName>
    </submittedName>
</protein>
<proteinExistence type="predicted"/>